<feature type="transmembrane region" description="Helical" evidence="1">
    <location>
        <begin position="224"/>
        <end position="244"/>
    </location>
</feature>
<organism evidence="2 3">
    <name type="scientific">Larinioides sclopetarius</name>
    <dbReference type="NCBI Taxonomy" id="280406"/>
    <lineage>
        <taxon>Eukaryota</taxon>
        <taxon>Metazoa</taxon>
        <taxon>Ecdysozoa</taxon>
        <taxon>Arthropoda</taxon>
        <taxon>Chelicerata</taxon>
        <taxon>Arachnida</taxon>
        <taxon>Araneae</taxon>
        <taxon>Araneomorphae</taxon>
        <taxon>Entelegynae</taxon>
        <taxon>Araneoidea</taxon>
        <taxon>Araneidae</taxon>
        <taxon>Larinioides</taxon>
    </lineage>
</organism>
<feature type="transmembrane region" description="Helical" evidence="1">
    <location>
        <begin position="183"/>
        <end position="203"/>
    </location>
</feature>
<keyword evidence="1" id="KW-0472">Membrane</keyword>
<evidence type="ECO:0000313" key="2">
    <source>
        <dbReference type="EMBL" id="CAL1301765.1"/>
    </source>
</evidence>
<dbReference type="AlphaFoldDB" id="A0AAV2C0V6"/>
<evidence type="ECO:0008006" key="4">
    <source>
        <dbReference type="Google" id="ProtNLM"/>
    </source>
</evidence>
<evidence type="ECO:0000313" key="3">
    <source>
        <dbReference type="Proteomes" id="UP001497382"/>
    </source>
</evidence>
<dbReference type="EMBL" id="CAXIEN010000817">
    <property type="protein sequence ID" value="CAL1301765.1"/>
    <property type="molecule type" value="Genomic_DNA"/>
</dbReference>
<keyword evidence="1" id="KW-0812">Transmembrane</keyword>
<feature type="transmembrane region" description="Helical" evidence="1">
    <location>
        <begin position="104"/>
        <end position="121"/>
    </location>
</feature>
<keyword evidence="1" id="KW-1133">Transmembrane helix</keyword>
<reference evidence="2 3" key="1">
    <citation type="submission" date="2024-04" db="EMBL/GenBank/DDBJ databases">
        <authorList>
            <person name="Rising A."/>
            <person name="Reimegard J."/>
            <person name="Sonavane S."/>
            <person name="Akerstrom W."/>
            <person name="Nylinder S."/>
            <person name="Hedman E."/>
            <person name="Kallberg Y."/>
        </authorList>
    </citation>
    <scope>NUCLEOTIDE SEQUENCE [LARGE SCALE GENOMIC DNA]</scope>
</reference>
<accession>A0AAV2C0V6</accession>
<protein>
    <recommendedName>
        <fullName evidence="4">Gustatory receptor</fullName>
    </recommendedName>
</protein>
<feature type="transmembrane region" description="Helical" evidence="1">
    <location>
        <begin position="12"/>
        <end position="31"/>
    </location>
</feature>
<comment type="caution">
    <text evidence="2">The sequence shown here is derived from an EMBL/GenBank/DDBJ whole genome shotgun (WGS) entry which is preliminary data.</text>
</comment>
<feature type="transmembrane region" description="Helical" evidence="1">
    <location>
        <begin position="60"/>
        <end position="84"/>
    </location>
</feature>
<name>A0AAV2C0V6_9ARAC</name>
<keyword evidence="3" id="KW-1185">Reference proteome</keyword>
<evidence type="ECO:0000256" key="1">
    <source>
        <dbReference type="SAM" id="Phobius"/>
    </source>
</evidence>
<sequence>MAVYSGMLDFEIAFAYVFANLLSLPLWYSLLAKKNSIKSLIIQYQKINSLQKKSLPNRDAIINFAFAFCISIPVIAVTCCAAWISTDEVMKNCYGFFLPFQENFAAVLLRFCVLLLVFTSQHIFPNSAAIICTVLYFKFSDLFNVFYEELQDLRGEYVNHYLMHSKMKQHTLLFRVAYELQDATSVICFLFLCSRMALMYFTLATFMLQPEGISPANAWEMMPVVVAAPLSIIFLTICCSMITAKIKNCVTTLQEIQTDKALKDKTEKETLRCLESMLSKRFPLISACNVVILDLRLNFTVFGSLFTYGLLFLSLKK</sequence>
<gene>
    <name evidence="2" type="ORF">LARSCL_LOCUS22676</name>
</gene>
<feature type="transmembrane region" description="Helical" evidence="1">
    <location>
        <begin position="297"/>
        <end position="315"/>
    </location>
</feature>
<dbReference type="Proteomes" id="UP001497382">
    <property type="component" value="Unassembled WGS sequence"/>
</dbReference>
<proteinExistence type="predicted"/>